<name>A0ABQ8YT88_9EUKA</name>
<evidence type="ECO:0000256" key="3">
    <source>
        <dbReference type="SAM" id="MobiDB-lite"/>
    </source>
</evidence>
<feature type="compositionally biased region" description="Basic residues" evidence="3">
    <location>
        <begin position="1"/>
        <end position="17"/>
    </location>
</feature>
<dbReference type="InterPro" id="IPR029021">
    <property type="entry name" value="Prot-tyrosine_phosphatase-like"/>
</dbReference>
<dbReference type="Pfam" id="PF06602">
    <property type="entry name" value="Myotub-related"/>
    <property type="match status" value="1"/>
</dbReference>
<dbReference type="InterPro" id="IPR016130">
    <property type="entry name" value="Tyr_Pase_AS"/>
</dbReference>
<dbReference type="InterPro" id="IPR030564">
    <property type="entry name" value="Myotubularin"/>
</dbReference>
<dbReference type="InterPro" id="IPR010569">
    <property type="entry name" value="Myotubularin-like_Pase_dom"/>
</dbReference>
<proteinExistence type="inferred from homology"/>
<feature type="region of interest" description="Disordered" evidence="3">
    <location>
        <begin position="1"/>
        <end position="51"/>
    </location>
</feature>
<gene>
    <name evidence="5" type="ORF">M0813_18451</name>
</gene>
<keyword evidence="6" id="KW-1185">Reference proteome</keyword>
<dbReference type="EMBL" id="JAOAOG010000122">
    <property type="protein sequence ID" value="KAJ6247816.1"/>
    <property type="molecule type" value="Genomic_DNA"/>
</dbReference>
<dbReference type="InterPro" id="IPR011993">
    <property type="entry name" value="PH-like_dom_sf"/>
</dbReference>
<sequence>MSKKRFFGWKNKRKSQRFNKPNNETIEEESNETTNSFGEELNFSDSDSETTTIEKNKSNTKLIKLNAIYLEGEKEEKRFTNLRYFYFKSLGKTQTTIGTLIITNARILFIPNDPKIYKYSISNIPNIFLGNINKIMKLKPVSFNTSEKVFKGVSIQCKSFRSLNFYLTAKTNTLHRSEIIANIEKYAFFENEKFLFCYYHKTDKNYVDKYWDLYNPLKEFERMHADFNDENFPWRQTKANLLNKVIATYPEFLIIPRTATDDLMKKSSDYRTRNRVAVLSYYYEKNNSTITRGSQPKQGFSGNRSADDEKYLSAIRRATSNDKILYIFDCRPKKNAVGNRTRGGGYELIDHYDKCKLQFLGIDNIHVMRRSLMKLRELCLKTCYLKYNDWFSGLADTKWFLYLQKIIYWSNRVAHLVVRKGNSVFVHCSDGWDRTAQICSLSELIIDPYYRTIEGFEILIEKEWLHFGHQFFKRHGHGAKNSEDSQRSPIFLQWIDCVYQLLNQEPTAFEFNEAFLIYLLENLFSTQYGTFLFNNQQQRVKNVLNQNTYSLWGMIERNKKKFLNKFYIKTSNLLNPSSQIRNLSFWENYYLKDFYWKPVKSVNSIKITEYEKKKRLLQFEYQKLEKKVIKKQSSKEDLFEEIDLTMEIGSFNNTNNNKVENIDIKKSLENEYELEKEKEKEKIKEKETETETEKENQNEEGNENDIDNIEQIISELSINNNNNNNQSNGQNITIEELLLEINNIQKNMNSSISHKEN</sequence>
<dbReference type="PANTHER" id="PTHR10807:SF128">
    <property type="entry name" value="PHOSPHATIDYLINOSITOL-3,5-BISPHOSPHATE 3-PHOSPHATASE"/>
    <property type="match status" value="1"/>
</dbReference>
<comment type="similarity">
    <text evidence="1">Belongs to the protein-tyrosine phosphatase family. Non-receptor class myotubularin subfamily.</text>
</comment>
<organism evidence="5 6">
    <name type="scientific">Anaeramoeba flamelloides</name>
    <dbReference type="NCBI Taxonomy" id="1746091"/>
    <lineage>
        <taxon>Eukaryota</taxon>
        <taxon>Metamonada</taxon>
        <taxon>Anaeramoebidae</taxon>
        <taxon>Anaeramoeba</taxon>
    </lineage>
</organism>
<dbReference type="PANTHER" id="PTHR10807">
    <property type="entry name" value="MYOTUBULARIN-RELATED"/>
    <property type="match status" value="1"/>
</dbReference>
<dbReference type="CDD" id="cd14507">
    <property type="entry name" value="PTP-MTM-like"/>
    <property type="match status" value="1"/>
</dbReference>
<dbReference type="SUPFAM" id="SSF52799">
    <property type="entry name" value="(Phosphotyrosine protein) phosphatases II"/>
    <property type="match status" value="1"/>
</dbReference>
<feature type="coiled-coil region" evidence="2">
    <location>
        <begin position="607"/>
        <end position="641"/>
    </location>
</feature>
<reference evidence="5" key="1">
    <citation type="submission" date="2022-08" db="EMBL/GenBank/DDBJ databases">
        <title>Novel sulfate-reducing endosymbionts in the free-living metamonad Anaeramoeba.</title>
        <authorList>
            <person name="Jerlstrom-Hultqvist J."/>
            <person name="Cepicka I."/>
            <person name="Gallot-Lavallee L."/>
            <person name="Salas-Leiva D."/>
            <person name="Curtis B.A."/>
            <person name="Zahonova K."/>
            <person name="Pipaliya S."/>
            <person name="Dacks J."/>
            <person name="Roger A.J."/>
        </authorList>
    </citation>
    <scope>NUCLEOTIDE SEQUENCE</scope>
    <source>
        <strain evidence="5">Schooner1</strain>
    </source>
</reference>
<feature type="compositionally biased region" description="Basic and acidic residues" evidence="3">
    <location>
        <begin position="675"/>
        <end position="697"/>
    </location>
</feature>
<feature type="region of interest" description="Disordered" evidence="3">
    <location>
        <begin position="675"/>
        <end position="706"/>
    </location>
</feature>
<evidence type="ECO:0000256" key="2">
    <source>
        <dbReference type="SAM" id="Coils"/>
    </source>
</evidence>
<evidence type="ECO:0000256" key="1">
    <source>
        <dbReference type="ARBA" id="ARBA00007471"/>
    </source>
</evidence>
<keyword evidence="2" id="KW-0175">Coiled coil</keyword>
<dbReference type="Proteomes" id="UP001150062">
    <property type="component" value="Unassembled WGS sequence"/>
</dbReference>
<protein>
    <submittedName>
        <fullName evidence="5">Myotubularin-related</fullName>
    </submittedName>
</protein>
<evidence type="ECO:0000313" key="6">
    <source>
        <dbReference type="Proteomes" id="UP001150062"/>
    </source>
</evidence>
<evidence type="ECO:0000313" key="5">
    <source>
        <dbReference type="EMBL" id="KAJ6247816.1"/>
    </source>
</evidence>
<accession>A0ABQ8YT88</accession>
<comment type="caution">
    <text evidence="5">The sequence shown here is derived from an EMBL/GenBank/DDBJ whole genome shotgun (WGS) entry which is preliminary data.</text>
</comment>
<dbReference type="SUPFAM" id="SSF50729">
    <property type="entry name" value="PH domain-like"/>
    <property type="match status" value="1"/>
</dbReference>
<feature type="domain" description="Myotubularin phosphatase" evidence="4">
    <location>
        <begin position="210"/>
        <end position="590"/>
    </location>
</feature>
<evidence type="ECO:0000259" key="4">
    <source>
        <dbReference type="PROSITE" id="PS51339"/>
    </source>
</evidence>
<dbReference type="PROSITE" id="PS00383">
    <property type="entry name" value="TYR_PHOSPHATASE_1"/>
    <property type="match status" value="1"/>
</dbReference>
<dbReference type="Gene3D" id="2.30.29.30">
    <property type="entry name" value="Pleckstrin-homology domain (PH domain)/Phosphotyrosine-binding domain (PTB)"/>
    <property type="match status" value="1"/>
</dbReference>
<dbReference type="PROSITE" id="PS51339">
    <property type="entry name" value="PPASE_MYOTUBULARIN"/>
    <property type="match status" value="1"/>
</dbReference>